<protein>
    <recommendedName>
        <fullName evidence="3">histidine kinase</fullName>
        <ecNumber evidence="3">2.7.13.3</ecNumber>
    </recommendedName>
</protein>
<dbReference type="InterPro" id="IPR036097">
    <property type="entry name" value="HisK_dim/P_sf"/>
</dbReference>
<dbReference type="SMART" id="SM00304">
    <property type="entry name" value="HAMP"/>
    <property type="match status" value="1"/>
</dbReference>
<comment type="catalytic activity">
    <reaction evidence="1">
        <text>ATP + protein L-histidine = ADP + protein N-phospho-L-histidine.</text>
        <dbReference type="EC" id="2.7.13.3"/>
    </reaction>
</comment>
<dbReference type="CDD" id="cd00082">
    <property type="entry name" value="HisKA"/>
    <property type="match status" value="1"/>
</dbReference>
<name>A0A841KPF1_9FIRM</name>
<dbReference type="SUPFAM" id="SSF47384">
    <property type="entry name" value="Homodimeric domain of signal transducing histidine kinase"/>
    <property type="match status" value="1"/>
</dbReference>
<dbReference type="EMBL" id="JACHEN010000006">
    <property type="protein sequence ID" value="MBB6215317.1"/>
    <property type="molecule type" value="Genomic_DNA"/>
</dbReference>
<evidence type="ECO:0000256" key="8">
    <source>
        <dbReference type="ARBA" id="ARBA00023136"/>
    </source>
</evidence>
<dbReference type="Gene3D" id="1.10.287.130">
    <property type="match status" value="1"/>
</dbReference>
<comment type="subcellular location">
    <subcellularLocation>
        <location evidence="2">Membrane</location>
    </subcellularLocation>
</comment>
<keyword evidence="8 10" id="KW-0472">Membrane</keyword>
<dbReference type="InterPro" id="IPR004358">
    <property type="entry name" value="Sig_transdc_His_kin-like_C"/>
</dbReference>
<evidence type="ECO:0000256" key="6">
    <source>
        <dbReference type="ARBA" id="ARBA00022777"/>
    </source>
</evidence>
<evidence type="ECO:0000256" key="1">
    <source>
        <dbReference type="ARBA" id="ARBA00000085"/>
    </source>
</evidence>
<dbReference type="FunFam" id="1.10.287.130:FF:000001">
    <property type="entry name" value="Two-component sensor histidine kinase"/>
    <property type="match status" value="1"/>
</dbReference>
<dbReference type="CDD" id="cd06225">
    <property type="entry name" value="HAMP"/>
    <property type="match status" value="1"/>
</dbReference>
<dbReference type="InterPro" id="IPR036890">
    <property type="entry name" value="HATPase_C_sf"/>
</dbReference>
<keyword evidence="10" id="KW-1133">Transmembrane helix</keyword>
<dbReference type="GO" id="GO:0000155">
    <property type="term" value="F:phosphorelay sensor kinase activity"/>
    <property type="evidence" value="ECO:0007669"/>
    <property type="project" value="InterPro"/>
</dbReference>
<evidence type="ECO:0000256" key="4">
    <source>
        <dbReference type="ARBA" id="ARBA00022553"/>
    </source>
</evidence>
<feature type="domain" description="HAMP" evidence="12">
    <location>
        <begin position="336"/>
        <end position="388"/>
    </location>
</feature>
<dbReference type="InterPro" id="IPR005467">
    <property type="entry name" value="His_kinase_dom"/>
</dbReference>
<dbReference type="Pfam" id="PF00672">
    <property type="entry name" value="HAMP"/>
    <property type="match status" value="1"/>
</dbReference>
<dbReference type="Proteomes" id="UP000579281">
    <property type="component" value="Unassembled WGS sequence"/>
</dbReference>
<dbReference type="InterPro" id="IPR050351">
    <property type="entry name" value="BphY/WalK/GraS-like"/>
</dbReference>
<dbReference type="PRINTS" id="PR00344">
    <property type="entry name" value="BCTRLSENSOR"/>
</dbReference>
<dbReference type="PANTHER" id="PTHR45453">
    <property type="entry name" value="PHOSPHATE REGULON SENSOR PROTEIN PHOR"/>
    <property type="match status" value="1"/>
</dbReference>
<dbReference type="InterPro" id="IPR003661">
    <property type="entry name" value="HisK_dim/P_dom"/>
</dbReference>
<evidence type="ECO:0000313" key="13">
    <source>
        <dbReference type="EMBL" id="MBB6215317.1"/>
    </source>
</evidence>
<keyword evidence="6 13" id="KW-0418">Kinase</keyword>
<dbReference type="PROSITE" id="PS50885">
    <property type="entry name" value="HAMP"/>
    <property type="match status" value="1"/>
</dbReference>
<keyword evidence="4" id="KW-0597">Phosphoprotein</keyword>
<dbReference type="AlphaFoldDB" id="A0A841KPF1"/>
<evidence type="ECO:0000313" key="14">
    <source>
        <dbReference type="Proteomes" id="UP000579281"/>
    </source>
</evidence>
<dbReference type="Gene3D" id="3.30.565.10">
    <property type="entry name" value="Histidine kinase-like ATPase, C-terminal domain"/>
    <property type="match status" value="1"/>
</dbReference>
<dbReference type="FunFam" id="3.30.565.10:FF:000006">
    <property type="entry name" value="Sensor histidine kinase WalK"/>
    <property type="match status" value="1"/>
</dbReference>
<gene>
    <name evidence="13" type="ORF">HNQ80_001406</name>
</gene>
<dbReference type="Pfam" id="PF02518">
    <property type="entry name" value="HATPase_c"/>
    <property type="match status" value="1"/>
</dbReference>
<organism evidence="13 14">
    <name type="scientific">Anaerosolibacter carboniphilus</name>
    <dbReference type="NCBI Taxonomy" id="1417629"/>
    <lineage>
        <taxon>Bacteria</taxon>
        <taxon>Bacillati</taxon>
        <taxon>Bacillota</taxon>
        <taxon>Clostridia</taxon>
        <taxon>Peptostreptococcales</taxon>
        <taxon>Thermotaleaceae</taxon>
        <taxon>Anaerosolibacter</taxon>
    </lineage>
</organism>
<accession>A0A841KPF1</accession>
<proteinExistence type="predicted"/>
<dbReference type="GO" id="GO:0004721">
    <property type="term" value="F:phosphoprotein phosphatase activity"/>
    <property type="evidence" value="ECO:0007669"/>
    <property type="project" value="TreeGrafter"/>
</dbReference>
<evidence type="ECO:0000259" key="11">
    <source>
        <dbReference type="PROSITE" id="PS50109"/>
    </source>
</evidence>
<dbReference type="PANTHER" id="PTHR45453:SF3">
    <property type="entry name" value="HISTIDINE KINASE"/>
    <property type="match status" value="1"/>
</dbReference>
<keyword evidence="10" id="KW-0812">Transmembrane</keyword>
<dbReference type="InterPro" id="IPR003594">
    <property type="entry name" value="HATPase_dom"/>
</dbReference>
<dbReference type="EC" id="2.7.13.3" evidence="3"/>
<keyword evidence="9" id="KW-0175">Coiled coil</keyword>
<evidence type="ECO:0000256" key="9">
    <source>
        <dbReference type="SAM" id="Coils"/>
    </source>
</evidence>
<feature type="transmembrane region" description="Helical" evidence="10">
    <location>
        <begin position="315"/>
        <end position="334"/>
    </location>
</feature>
<dbReference type="Pfam" id="PF00512">
    <property type="entry name" value="HisKA"/>
    <property type="match status" value="1"/>
</dbReference>
<evidence type="ECO:0000256" key="2">
    <source>
        <dbReference type="ARBA" id="ARBA00004370"/>
    </source>
</evidence>
<dbReference type="SUPFAM" id="SSF55874">
    <property type="entry name" value="ATPase domain of HSP90 chaperone/DNA topoisomerase II/histidine kinase"/>
    <property type="match status" value="1"/>
</dbReference>
<evidence type="ECO:0000256" key="3">
    <source>
        <dbReference type="ARBA" id="ARBA00012438"/>
    </source>
</evidence>
<keyword evidence="14" id="KW-1185">Reference proteome</keyword>
<comment type="caution">
    <text evidence="13">The sequence shown here is derived from an EMBL/GenBank/DDBJ whole genome shotgun (WGS) entry which is preliminary data.</text>
</comment>
<feature type="coiled-coil region" evidence="9">
    <location>
        <begin position="380"/>
        <end position="407"/>
    </location>
</feature>
<dbReference type="InterPro" id="IPR003660">
    <property type="entry name" value="HAMP_dom"/>
</dbReference>
<dbReference type="PROSITE" id="PS50109">
    <property type="entry name" value="HIS_KIN"/>
    <property type="match status" value="1"/>
</dbReference>
<dbReference type="GO" id="GO:0005886">
    <property type="term" value="C:plasma membrane"/>
    <property type="evidence" value="ECO:0007669"/>
    <property type="project" value="TreeGrafter"/>
</dbReference>
<dbReference type="Gene3D" id="6.10.340.10">
    <property type="match status" value="1"/>
</dbReference>
<sequence length="634" mass="72623">MRNKSITFKLFAITSAFFIFFLMVTAVAQTLFFERFYIYQKVNRLEKSIEDFANLYEGRPWDQKTIVKNINKFIDQNNAQVAILNERGAPKYVHAFDIVVENAEKERITIPLNNIMMMEVFQELNVTVGSDVKLEGIFTGEKYGTFYPFRIQMKGSPWLSLNQLTPAVNKFKIISIPKTAEFAIQAQPGKIAVQKGDIPFEVAGSKEAQVIQINMENIEGKIVEVNLPERRDNMAPYKEDMFWSAVDQWFWVANGENFAFKDDEVIRYPYKNPMNGIDNVVLVKPIIEDGRLREMIFTMTSLQPVGEAAGVMKDYYIYLFLLAGLLIMALSYIYSKMVAKPLIQINNAAVKMANLDFSVTCDSTSTDEIGSLANSLNSLSKNLSRSMADLQTTNEKLKVEIEKERSLEKMRKEFVSSVSHELKTPLGIMKGYAEGLKDGIAEEKKEYYLEVILDEIGKMDVLVLDMLELSKLESKAYQLKKQNFSIHSLIDEVAHRFIQQVQKKGLRLKHIYEEDECWCYGDMWRIEQVIVNLLSNAIRHAPVEGNIHIYIKTREDQVVIGIENEGQPIPEEKMDRIWDRFYRLEEARGRQSGGTGLGLAIVKNILELHGSEYGVRNTDMGVEFFFTLAKGIEA</sequence>
<dbReference type="GO" id="GO:0016036">
    <property type="term" value="P:cellular response to phosphate starvation"/>
    <property type="evidence" value="ECO:0007669"/>
    <property type="project" value="TreeGrafter"/>
</dbReference>
<evidence type="ECO:0000259" key="12">
    <source>
        <dbReference type="PROSITE" id="PS50885"/>
    </source>
</evidence>
<dbReference type="SMART" id="SM00388">
    <property type="entry name" value="HisKA"/>
    <property type="match status" value="1"/>
</dbReference>
<feature type="domain" description="Histidine kinase" evidence="11">
    <location>
        <begin position="417"/>
        <end position="632"/>
    </location>
</feature>
<evidence type="ECO:0000256" key="10">
    <source>
        <dbReference type="SAM" id="Phobius"/>
    </source>
</evidence>
<dbReference type="SUPFAM" id="SSF158472">
    <property type="entry name" value="HAMP domain-like"/>
    <property type="match status" value="1"/>
</dbReference>
<evidence type="ECO:0000256" key="5">
    <source>
        <dbReference type="ARBA" id="ARBA00022679"/>
    </source>
</evidence>
<evidence type="ECO:0000256" key="7">
    <source>
        <dbReference type="ARBA" id="ARBA00023012"/>
    </source>
</evidence>
<keyword evidence="7" id="KW-0902">Two-component regulatory system</keyword>
<reference evidence="13 14" key="1">
    <citation type="submission" date="2020-08" db="EMBL/GenBank/DDBJ databases">
        <title>Genomic Encyclopedia of Type Strains, Phase IV (KMG-IV): sequencing the most valuable type-strain genomes for metagenomic binning, comparative biology and taxonomic classification.</title>
        <authorList>
            <person name="Goeker M."/>
        </authorList>
    </citation>
    <scope>NUCLEOTIDE SEQUENCE [LARGE SCALE GENOMIC DNA]</scope>
    <source>
        <strain evidence="13 14">DSM 103526</strain>
    </source>
</reference>
<dbReference type="SMART" id="SM00387">
    <property type="entry name" value="HATPase_c"/>
    <property type="match status" value="1"/>
</dbReference>
<keyword evidence="5" id="KW-0808">Transferase</keyword>
<dbReference type="RefSeq" id="WP_184309497.1">
    <property type="nucleotide sequence ID" value="NZ_JACHEN010000006.1"/>
</dbReference>